<evidence type="ECO:0000313" key="2">
    <source>
        <dbReference type="Proteomes" id="UP000238007"/>
    </source>
</evidence>
<evidence type="ECO:0000313" key="1">
    <source>
        <dbReference type="EMBL" id="PRY77650.1"/>
    </source>
</evidence>
<name>A0A2T0VZN9_9RHOB</name>
<dbReference type="EMBL" id="PVTP01000005">
    <property type="protein sequence ID" value="PRY77650.1"/>
    <property type="molecule type" value="Genomic_DNA"/>
</dbReference>
<sequence length="144" mass="16459">MKAWEKRQQFADRLSKLVGIFLLLLVLMVLAIHTTALSVLPFPKSLNFQGSHDDFVVCFEKHAKLAVTDGVTSYRRDIMKPENRIRLGQVRGFLGPSVSRVLFVDTKEEGYQIVDGYYESSHGKSRPVRKYDWLIVWLCGTGIL</sequence>
<gene>
    <name evidence="1" type="ORF">CLV80_105133</name>
</gene>
<comment type="caution">
    <text evidence="1">The sequence shown here is derived from an EMBL/GenBank/DDBJ whole genome shotgun (WGS) entry which is preliminary data.</text>
</comment>
<proteinExistence type="predicted"/>
<organism evidence="1 2">
    <name type="scientific">Yoonia maritima</name>
    <dbReference type="NCBI Taxonomy" id="1435347"/>
    <lineage>
        <taxon>Bacteria</taxon>
        <taxon>Pseudomonadati</taxon>
        <taxon>Pseudomonadota</taxon>
        <taxon>Alphaproteobacteria</taxon>
        <taxon>Rhodobacterales</taxon>
        <taxon>Paracoccaceae</taxon>
        <taxon>Yoonia</taxon>
    </lineage>
</organism>
<reference evidence="1 2" key="1">
    <citation type="submission" date="2018-03" db="EMBL/GenBank/DDBJ databases">
        <title>Genomic Encyclopedia of Archaeal and Bacterial Type Strains, Phase II (KMG-II): from individual species to whole genera.</title>
        <authorList>
            <person name="Goeker M."/>
        </authorList>
    </citation>
    <scope>NUCLEOTIDE SEQUENCE [LARGE SCALE GENOMIC DNA]</scope>
    <source>
        <strain evidence="1 2">DSM 101533</strain>
    </source>
</reference>
<protein>
    <submittedName>
        <fullName evidence="1">Uncharacterized protein</fullName>
    </submittedName>
</protein>
<dbReference type="AlphaFoldDB" id="A0A2T0VZN9"/>
<accession>A0A2T0VZN9</accession>
<dbReference type="Proteomes" id="UP000238007">
    <property type="component" value="Unassembled WGS sequence"/>
</dbReference>
<keyword evidence="2" id="KW-1185">Reference proteome</keyword>